<feature type="compositionally biased region" description="Basic and acidic residues" evidence="4">
    <location>
        <begin position="259"/>
        <end position="272"/>
    </location>
</feature>
<feature type="compositionally biased region" description="Basic and acidic residues" evidence="4">
    <location>
        <begin position="191"/>
        <end position="206"/>
    </location>
</feature>
<dbReference type="VEuPathDB" id="FungiDB:KRP23_1087"/>
<dbReference type="OMA" id="CCYACAK"/>
<organism evidence="5 6">
    <name type="scientific">Phytophthora ramorum</name>
    <name type="common">Sudden oak death agent</name>
    <dbReference type="NCBI Taxonomy" id="164328"/>
    <lineage>
        <taxon>Eukaryota</taxon>
        <taxon>Sar</taxon>
        <taxon>Stramenopiles</taxon>
        <taxon>Oomycota</taxon>
        <taxon>Peronosporomycetes</taxon>
        <taxon>Peronosporales</taxon>
        <taxon>Peronosporaceae</taxon>
        <taxon>Phytophthora</taxon>
    </lineage>
</organism>
<dbReference type="AlphaFoldDB" id="H3GL95"/>
<keyword evidence="3" id="KW-0862">Zinc</keyword>
<protein>
    <submittedName>
        <fullName evidence="5">Uncharacterized protein</fullName>
    </submittedName>
</protein>
<dbReference type="InParanoid" id="H3GL95"/>
<dbReference type="PANTHER" id="PTHR46858:SF5">
    <property type="entry name" value="E3 UBIQUITIN-PROTEIN LIGASE APD1-RELATED"/>
    <property type="match status" value="1"/>
</dbReference>
<feature type="compositionally biased region" description="Basic and acidic residues" evidence="4">
    <location>
        <begin position="515"/>
        <end position="525"/>
    </location>
</feature>
<dbReference type="Proteomes" id="UP000005238">
    <property type="component" value="Unassembled WGS sequence"/>
</dbReference>
<feature type="compositionally biased region" description="Acidic residues" evidence="4">
    <location>
        <begin position="38"/>
        <end position="50"/>
    </location>
</feature>
<feature type="region of interest" description="Disordered" evidence="4">
    <location>
        <begin position="1"/>
        <end position="279"/>
    </location>
</feature>
<dbReference type="Gene3D" id="3.30.40.10">
    <property type="entry name" value="Zinc/RING finger domain, C3HC4 (zinc finger)"/>
    <property type="match status" value="1"/>
</dbReference>
<reference evidence="6" key="1">
    <citation type="journal article" date="2006" name="Science">
        <title>Phytophthora genome sequences uncover evolutionary origins and mechanisms of pathogenesis.</title>
        <authorList>
            <person name="Tyler B.M."/>
            <person name="Tripathy S."/>
            <person name="Zhang X."/>
            <person name="Dehal P."/>
            <person name="Jiang R.H."/>
            <person name="Aerts A."/>
            <person name="Arredondo F.D."/>
            <person name="Baxter L."/>
            <person name="Bensasson D."/>
            <person name="Beynon J.L."/>
            <person name="Chapman J."/>
            <person name="Damasceno C.M."/>
            <person name="Dorrance A.E."/>
            <person name="Dou D."/>
            <person name="Dickerman A.W."/>
            <person name="Dubchak I.L."/>
            <person name="Garbelotto M."/>
            <person name="Gijzen M."/>
            <person name="Gordon S.G."/>
            <person name="Govers F."/>
            <person name="Grunwald N.J."/>
            <person name="Huang W."/>
            <person name="Ivors K.L."/>
            <person name="Jones R.W."/>
            <person name="Kamoun S."/>
            <person name="Krampis K."/>
            <person name="Lamour K.H."/>
            <person name="Lee M.K."/>
            <person name="McDonald W.H."/>
            <person name="Medina M."/>
            <person name="Meijer H.J."/>
            <person name="Nordberg E.K."/>
            <person name="Maclean D.J."/>
            <person name="Ospina-Giraldo M.D."/>
            <person name="Morris P.F."/>
            <person name="Phuntumart V."/>
            <person name="Putnam N.H."/>
            <person name="Rash S."/>
            <person name="Rose J.K."/>
            <person name="Sakihama Y."/>
            <person name="Salamov A.A."/>
            <person name="Savidor A."/>
            <person name="Scheuring C.F."/>
            <person name="Smith B.M."/>
            <person name="Sobral B.W."/>
            <person name="Terry A."/>
            <person name="Torto-Alalibo T.A."/>
            <person name="Win J."/>
            <person name="Xu Z."/>
            <person name="Zhang H."/>
            <person name="Grigoriev I.V."/>
            <person name="Rokhsar D.S."/>
            <person name="Boore J.L."/>
        </authorList>
    </citation>
    <scope>NUCLEOTIDE SEQUENCE [LARGE SCALE GENOMIC DNA]</scope>
    <source>
        <strain evidence="6">Pr102</strain>
    </source>
</reference>
<dbReference type="PANTHER" id="PTHR46858">
    <property type="entry name" value="OS05G0521000 PROTEIN"/>
    <property type="match status" value="1"/>
</dbReference>
<feature type="compositionally biased region" description="Low complexity" evidence="4">
    <location>
        <begin position="137"/>
        <end position="147"/>
    </location>
</feature>
<evidence type="ECO:0000313" key="6">
    <source>
        <dbReference type="Proteomes" id="UP000005238"/>
    </source>
</evidence>
<dbReference type="Pfam" id="PF13920">
    <property type="entry name" value="zf-C3HC4_3"/>
    <property type="match status" value="1"/>
</dbReference>
<sequence length="669" mass="76520">MVREEVVIDGDSTDEDEVRIITPQSRKRRRRSNILVDHDEEEEEEEEETNEPQVKTVTSSALRRQQQLSIGSDGVSSQPMMLRTPTPTRRSRRNLQQLSISAAVARGDRGRHQREEDAEDEEGEEDDDVRIVPPPSAGSVRSSGSSGRKSRRPAIQDSDEELEKEQEVRVQEDGDDETSSASRRSSRIQHKRQEKEKQHGIARKLDYPVLDNCLDTLQSLGPHFKGRDGDDENDEDYQVEDDSEPEEAPPPLKKKRRSLPREGERDHREKVYADGGEDMDDFICDDDEVEYMEDGEEGVISVEASDDEMGGDDPHELAAMMEVGRSREMIEWFTIYMEYLEECIIDPELEAKMRRKQSKPQYQLYQQAADRVLLVMLRNFMVTTGCIVSKKQHKKQIPSSVCHAFWCILIDAKIKQCADSTGRIAQLYRDEFFKKEFGRYKKLVGLVEKFADDSKRITVYMPNSWKGISRRTVTSDFLPLLSRVSSYSASESRRGNLDAFVGDSEEEDTEDEEAVMEKTEKEKRAAASGSNDDNQATDDEEEVKDVEVSSSRRTPLSESKKEQKLHHPTKEESEKKEEPQAKDEKSMTKESAPEKDIDDLKCLVCDASPRNAGVVHGLYLHVYCCYACAKRLHRLKLGCMVCNRPIDRVLRLLPLTLDARNAIRNQNKS</sequence>
<feature type="compositionally biased region" description="Acidic residues" evidence="4">
    <location>
        <begin position="116"/>
        <end position="128"/>
    </location>
</feature>
<feature type="compositionally biased region" description="Basic and acidic residues" evidence="4">
    <location>
        <begin position="106"/>
        <end position="115"/>
    </location>
</feature>
<name>H3GL95_PHYRM</name>
<feature type="compositionally biased region" description="Polar residues" evidence="4">
    <location>
        <begin position="51"/>
        <end position="79"/>
    </location>
</feature>
<dbReference type="EnsemblProtists" id="Phyra77124">
    <property type="protein sequence ID" value="Phyra77124"/>
    <property type="gene ID" value="Phyra77124"/>
</dbReference>
<feature type="compositionally biased region" description="Acidic residues" evidence="4">
    <location>
        <begin position="503"/>
        <end position="514"/>
    </location>
</feature>
<feature type="compositionally biased region" description="Acidic residues" evidence="4">
    <location>
        <begin position="535"/>
        <end position="544"/>
    </location>
</feature>
<dbReference type="EMBL" id="DS566019">
    <property type="status" value="NOT_ANNOTATED_CDS"/>
    <property type="molecule type" value="Genomic_DNA"/>
</dbReference>
<evidence type="ECO:0000256" key="1">
    <source>
        <dbReference type="ARBA" id="ARBA00022723"/>
    </source>
</evidence>
<dbReference type="HOGENOM" id="CLU_021829_0_0_1"/>
<dbReference type="InterPro" id="IPR013083">
    <property type="entry name" value="Znf_RING/FYVE/PHD"/>
</dbReference>
<feature type="compositionally biased region" description="Acidic residues" evidence="4">
    <location>
        <begin position="229"/>
        <end position="247"/>
    </location>
</feature>
<feature type="region of interest" description="Disordered" evidence="4">
    <location>
        <begin position="494"/>
        <end position="593"/>
    </location>
</feature>
<reference evidence="5" key="2">
    <citation type="submission" date="2015-06" db="UniProtKB">
        <authorList>
            <consortium name="EnsemblProtists"/>
        </authorList>
    </citation>
    <scope>IDENTIFICATION</scope>
    <source>
        <strain evidence="5">Pr102</strain>
    </source>
</reference>
<dbReference type="GO" id="GO:0008270">
    <property type="term" value="F:zinc ion binding"/>
    <property type="evidence" value="ECO:0007669"/>
    <property type="project" value="UniProtKB-KW"/>
</dbReference>
<keyword evidence="1" id="KW-0479">Metal-binding</keyword>
<evidence type="ECO:0000256" key="4">
    <source>
        <dbReference type="SAM" id="MobiDB-lite"/>
    </source>
</evidence>
<dbReference type="eggNOG" id="ENOG502QW2R">
    <property type="taxonomic scope" value="Eukaryota"/>
</dbReference>
<feature type="compositionally biased region" description="Basic and acidic residues" evidence="4">
    <location>
        <begin position="568"/>
        <end position="593"/>
    </location>
</feature>
<accession>H3GL95</accession>
<dbReference type="STRING" id="164328.H3GL95"/>
<evidence type="ECO:0000256" key="3">
    <source>
        <dbReference type="ARBA" id="ARBA00022833"/>
    </source>
</evidence>
<feature type="compositionally biased region" description="Acidic residues" evidence="4">
    <location>
        <begin position="7"/>
        <end position="17"/>
    </location>
</feature>
<dbReference type="VEuPathDB" id="FungiDB:KRP22_1551"/>
<keyword evidence="6" id="KW-1185">Reference proteome</keyword>
<evidence type="ECO:0000256" key="2">
    <source>
        <dbReference type="ARBA" id="ARBA00022771"/>
    </source>
</evidence>
<evidence type="ECO:0000313" key="5">
    <source>
        <dbReference type="EnsemblProtists" id="Phyra77124"/>
    </source>
</evidence>
<keyword evidence="2" id="KW-0863">Zinc-finger</keyword>
<proteinExistence type="predicted"/>